<evidence type="ECO:0000259" key="2">
    <source>
        <dbReference type="Pfam" id="PF00557"/>
    </source>
</evidence>
<proteinExistence type="predicted"/>
<evidence type="ECO:0000256" key="1">
    <source>
        <dbReference type="SAM" id="Phobius"/>
    </source>
</evidence>
<name>A0A8J6JKI1_9FIRM</name>
<dbReference type="Proteomes" id="UP000607645">
    <property type="component" value="Unassembled WGS sequence"/>
</dbReference>
<dbReference type="InterPro" id="IPR036005">
    <property type="entry name" value="Creatinase/aminopeptidase-like"/>
</dbReference>
<dbReference type="InterPro" id="IPR000994">
    <property type="entry name" value="Pept_M24"/>
</dbReference>
<sequence length="357" mass="38358">MNQRLTVLMSSLPAHLDAAIITSRVNRRYYLGLSSSAGTLVVTRSAVFFFIDGRYREAAGALDGDITLLPSEDITTELPALMARLGVRTAGVESGYLTLAALESLRARLPGCVIAADSALNELILAQRRRKSPGEVALLRAAQHASERAYLNLLNFIRPGRTEKEMALELYRLCRMEDGVEAAHTDLLLSGPNGSKPHGMAGDRAVRPGEFVTMDFGAVIDGYSADMTRTVAVGEPTDEMRGLYELVRRAKDTATLAVAPGIACAEVDAVARRVIAEGGYADEFCHGLGHSIGLEGHEDPRFRADSNACVEEGLVMSVEPGVYLPGRLGLRIEDLIYVGPDGVESLNETATDLVVLT</sequence>
<dbReference type="Pfam" id="PF01321">
    <property type="entry name" value="Creatinase_N"/>
    <property type="match status" value="1"/>
</dbReference>
<feature type="domain" description="Creatinase N-terminal" evidence="3">
    <location>
        <begin position="14"/>
        <end position="114"/>
    </location>
</feature>
<comment type="caution">
    <text evidence="4">The sequence shown here is derived from an EMBL/GenBank/DDBJ whole genome shotgun (WGS) entry which is preliminary data.</text>
</comment>
<feature type="transmembrane region" description="Helical" evidence="1">
    <location>
        <begin position="28"/>
        <end position="51"/>
    </location>
</feature>
<gene>
    <name evidence="4" type="ORF">H8S62_05395</name>
</gene>
<dbReference type="InterPro" id="IPR000587">
    <property type="entry name" value="Creatinase_N"/>
</dbReference>
<dbReference type="Pfam" id="PF00557">
    <property type="entry name" value="Peptidase_M24"/>
    <property type="match status" value="1"/>
</dbReference>
<dbReference type="SUPFAM" id="SSF53092">
    <property type="entry name" value="Creatinase/prolidase N-terminal domain"/>
    <property type="match status" value="1"/>
</dbReference>
<dbReference type="InterPro" id="IPR050659">
    <property type="entry name" value="Peptidase_M24B"/>
</dbReference>
<keyword evidence="5" id="KW-1185">Reference proteome</keyword>
<dbReference type="Gene3D" id="3.40.350.10">
    <property type="entry name" value="Creatinase/prolidase N-terminal domain"/>
    <property type="match status" value="1"/>
</dbReference>
<feature type="domain" description="Peptidase M24" evidence="2">
    <location>
        <begin position="138"/>
        <end position="338"/>
    </location>
</feature>
<dbReference type="RefSeq" id="WP_186918725.1">
    <property type="nucleotide sequence ID" value="NZ_JACOPQ010000003.1"/>
</dbReference>
<dbReference type="PANTHER" id="PTHR46112:SF3">
    <property type="entry name" value="AMINOPEPTIDASE YPDF"/>
    <property type="match status" value="1"/>
</dbReference>
<dbReference type="SUPFAM" id="SSF55920">
    <property type="entry name" value="Creatinase/aminopeptidase"/>
    <property type="match status" value="1"/>
</dbReference>
<keyword evidence="1" id="KW-0472">Membrane</keyword>
<evidence type="ECO:0000313" key="5">
    <source>
        <dbReference type="Proteomes" id="UP000607645"/>
    </source>
</evidence>
<dbReference type="PANTHER" id="PTHR46112">
    <property type="entry name" value="AMINOPEPTIDASE"/>
    <property type="match status" value="1"/>
</dbReference>
<accession>A0A8J6JKI1</accession>
<dbReference type="InterPro" id="IPR029149">
    <property type="entry name" value="Creatin/AminoP/Spt16_N"/>
</dbReference>
<keyword evidence="1" id="KW-0812">Transmembrane</keyword>
<evidence type="ECO:0000259" key="3">
    <source>
        <dbReference type="Pfam" id="PF01321"/>
    </source>
</evidence>
<dbReference type="EMBL" id="JACOPQ010000003">
    <property type="protein sequence ID" value="MBC5736439.1"/>
    <property type="molecule type" value="Genomic_DNA"/>
</dbReference>
<evidence type="ECO:0000313" key="4">
    <source>
        <dbReference type="EMBL" id="MBC5736439.1"/>
    </source>
</evidence>
<dbReference type="Gene3D" id="3.90.230.10">
    <property type="entry name" value="Creatinase/methionine aminopeptidase superfamily"/>
    <property type="match status" value="1"/>
</dbReference>
<dbReference type="AlphaFoldDB" id="A0A8J6JKI1"/>
<organism evidence="4 5">
    <name type="scientific">Lawsonibacter faecis</name>
    <dbReference type="NCBI Taxonomy" id="2763052"/>
    <lineage>
        <taxon>Bacteria</taxon>
        <taxon>Bacillati</taxon>
        <taxon>Bacillota</taxon>
        <taxon>Clostridia</taxon>
        <taxon>Eubacteriales</taxon>
        <taxon>Oscillospiraceae</taxon>
        <taxon>Lawsonibacter</taxon>
    </lineage>
</organism>
<protein>
    <submittedName>
        <fullName evidence="4">M24 family metallopeptidase</fullName>
    </submittedName>
</protein>
<keyword evidence="1" id="KW-1133">Transmembrane helix</keyword>
<reference evidence="4" key="1">
    <citation type="submission" date="2020-08" db="EMBL/GenBank/DDBJ databases">
        <title>Genome public.</title>
        <authorList>
            <person name="Liu C."/>
            <person name="Sun Q."/>
        </authorList>
    </citation>
    <scope>NUCLEOTIDE SEQUENCE</scope>
    <source>
        <strain evidence="4">NSJ-52</strain>
    </source>
</reference>